<dbReference type="EMBL" id="JANIIK010000042">
    <property type="protein sequence ID" value="KAJ3606748.1"/>
    <property type="molecule type" value="Genomic_DNA"/>
</dbReference>
<organism evidence="1 2">
    <name type="scientific">Muraenolepis orangiensis</name>
    <name type="common">Patagonian moray cod</name>
    <dbReference type="NCBI Taxonomy" id="630683"/>
    <lineage>
        <taxon>Eukaryota</taxon>
        <taxon>Metazoa</taxon>
        <taxon>Chordata</taxon>
        <taxon>Craniata</taxon>
        <taxon>Vertebrata</taxon>
        <taxon>Euteleostomi</taxon>
        <taxon>Actinopterygii</taxon>
        <taxon>Neopterygii</taxon>
        <taxon>Teleostei</taxon>
        <taxon>Neoteleostei</taxon>
        <taxon>Acanthomorphata</taxon>
        <taxon>Zeiogadaria</taxon>
        <taxon>Gadariae</taxon>
        <taxon>Gadiformes</taxon>
        <taxon>Muraenolepidoidei</taxon>
        <taxon>Muraenolepididae</taxon>
        <taxon>Muraenolepis</taxon>
    </lineage>
</organism>
<accession>A0A9Q0IQK2</accession>
<evidence type="ECO:0000313" key="2">
    <source>
        <dbReference type="Proteomes" id="UP001148018"/>
    </source>
</evidence>
<proteinExistence type="predicted"/>
<dbReference type="AlphaFoldDB" id="A0A9Q0IQK2"/>
<keyword evidence="2" id="KW-1185">Reference proteome</keyword>
<gene>
    <name evidence="1" type="ORF">NHX12_026267</name>
</gene>
<dbReference type="Proteomes" id="UP001148018">
    <property type="component" value="Unassembled WGS sequence"/>
</dbReference>
<protein>
    <submittedName>
        <fullName evidence="1">Uncharacterized protein</fullName>
    </submittedName>
</protein>
<reference evidence="1" key="1">
    <citation type="submission" date="2022-07" db="EMBL/GenBank/DDBJ databases">
        <title>Chromosome-level genome of Muraenolepis orangiensis.</title>
        <authorList>
            <person name="Kim J."/>
        </authorList>
    </citation>
    <scope>NUCLEOTIDE SEQUENCE</scope>
    <source>
        <strain evidence="1">KU_S4_2022</strain>
        <tissue evidence="1">Muscle</tissue>
    </source>
</reference>
<name>A0A9Q0IQK2_9TELE</name>
<evidence type="ECO:0000313" key="1">
    <source>
        <dbReference type="EMBL" id="KAJ3606748.1"/>
    </source>
</evidence>
<sequence>MLQGLSHKAGQPPAATLSASRQSCRRWANHFTVDLRQPIIQQLVGGPEPNLLRAARYVILSELFLAQCWPIKKKAPARLQPMDGD</sequence>
<comment type="caution">
    <text evidence="1">The sequence shown here is derived from an EMBL/GenBank/DDBJ whole genome shotgun (WGS) entry which is preliminary data.</text>
</comment>